<gene>
    <name evidence="19" type="primary">dcuS</name>
    <name evidence="19" type="ORF">GJV78_12920</name>
</gene>
<dbReference type="GO" id="GO:0006355">
    <property type="term" value="P:regulation of DNA-templated transcription"/>
    <property type="evidence" value="ECO:0007669"/>
    <property type="project" value="InterPro"/>
</dbReference>
<reference evidence="19 20" key="1">
    <citation type="submission" date="2019-11" db="EMBL/GenBank/DDBJ databases">
        <title>Escherichia alba sp. nov. isolated from the gut of plastic-eating superworms Zophobas atratus.</title>
        <authorList>
            <person name="Yang Y."/>
        </authorList>
    </citation>
    <scope>NUCLEOTIDE SEQUENCE [LARGE SCALE GENOMIC DNA]</scope>
    <source>
        <strain evidence="20">BIT-B35</strain>
    </source>
</reference>
<name>A0A6L6IQ64_9ENTR</name>
<dbReference type="InterPro" id="IPR036890">
    <property type="entry name" value="HATPase_C_sf"/>
</dbReference>
<dbReference type="SUPFAM" id="SSF55874">
    <property type="entry name" value="ATPase domain of HSP90 chaperone/DNA topoisomerase II/histidine kinase"/>
    <property type="match status" value="1"/>
</dbReference>
<evidence type="ECO:0000256" key="12">
    <source>
        <dbReference type="ARBA" id="ARBA00022989"/>
    </source>
</evidence>
<evidence type="ECO:0000256" key="8">
    <source>
        <dbReference type="ARBA" id="ARBA00022692"/>
    </source>
</evidence>
<evidence type="ECO:0000256" key="6">
    <source>
        <dbReference type="ARBA" id="ARBA00022553"/>
    </source>
</evidence>
<evidence type="ECO:0000256" key="11">
    <source>
        <dbReference type="ARBA" id="ARBA00022840"/>
    </source>
</evidence>
<accession>A0A6L6IQ64</accession>
<evidence type="ECO:0000256" key="17">
    <source>
        <dbReference type="SAM" id="Phobius"/>
    </source>
</evidence>
<dbReference type="InterPro" id="IPR003594">
    <property type="entry name" value="HATPase_dom"/>
</dbReference>
<dbReference type="InterPro" id="IPR035965">
    <property type="entry name" value="PAS-like_dom_sf"/>
</dbReference>
<dbReference type="PANTHER" id="PTHR43547:SF10">
    <property type="entry name" value="SENSOR HISTIDINE KINASE DCUS"/>
    <property type="match status" value="1"/>
</dbReference>
<keyword evidence="13" id="KW-0902">Two-component regulatory system</keyword>
<evidence type="ECO:0000256" key="9">
    <source>
        <dbReference type="ARBA" id="ARBA00022741"/>
    </source>
</evidence>
<evidence type="ECO:0000313" key="19">
    <source>
        <dbReference type="EMBL" id="MTH47140.1"/>
    </source>
</evidence>
<dbReference type="OrthoDB" id="9792686at2"/>
<evidence type="ECO:0000256" key="15">
    <source>
        <dbReference type="ARBA" id="ARBA00054880"/>
    </source>
</evidence>
<dbReference type="PRINTS" id="PR00344">
    <property type="entry name" value="BCTRLSENSOR"/>
</dbReference>
<dbReference type="InterPro" id="IPR013767">
    <property type="entry name" value="PAS_fold"/>
</dbReference>
<dbReference type="SUPFAM" id="SSF55785">
    <property type="entry name" value="PYP-like sensor domain (PAS domain)"/>
    <property type="match status" value="1"/>
</dbReference>
<dbReference type="InterPro" id="IPR039506">
    <property type="entry name" value="SPOB_a"/>
</dbReference>
<organism evidence="19 20">
    <name type="scientific">Intestinirhabdus alba</name>
    <dbReference type="NCBI Taxonomy" id="2899544"/>
    <lineage>
        <taxon>Bacteria</taxon>
        <taxon>Pseudomonadati</taxon>
        <taxon>Pseudomonadota</taxon>
        <taxon>Gammaproteobacteria</taxon>
        <taxon>Enterobacterales</taxon>
        <taxon>Enterobacteriaceae</taxon>
        <taxon>Intestinirhabdus</taxon>
    </lineage>
</organism>
<protein>
    <recommendedName>
        <fullName evidence="16">Sensor histidine kinase DcuS</fullName>
        <ecNumber evidence="3">2.7.13.3</ecNumber>
    </recommendedName>
</protein>
<dbReference type="SMART" id="SM00387">
    <property type="entry name" value="HATPase_c"/>
    <property type="match status" value="1"/>
</dbReference>
<dbReference type="SUPFAM" id="SSF55890">
    <property type="entry name" value="Sporulation response regulatory protein Spo0B"/>
    <property type="match status" value="1"/>
</dbReference>
<keyword evidence="7 19" id="KW-0808">Transferase</keyword>
<keyword evidence="10 19" id="KW-0418">Kinase</keyword>
<dbReference type="EC" id="2.7.13.3" evidence="3"/>
<evidence type="ECO:0000256" key="5">
    <source>
        <dbReference type="ARBA" id="ARBA00022519"/>
    </source>
</evidence>
<dbReference type="InterPro" id="IPR016120">
    <property type="entry name" value="Sig_transdc_His_kin_SpoOB"/>
</dbReference>
<keyword evidence="4" id="KW-1003">Cell membrane</keyword>
<evidence type="ECO:0000256" key="13">
    <source>
        <dbReference type="ARBA" id="ARBA00023012"/>
    </source>
</evidence>
<dbReference type="Pfam" id="PF02518">
    <property type="entry name" value="HATPase_c"/>
    <property type="match status" value="1"/>
</dbReference>
<sequence length="539" mass="59431">MKRSLRRKRPMKLGTTVILMVSAVLFSVLLVVHLFYFSQISEMTRAALADKALAVARSLADSPGIRDGLRKAPAHSGIQAIAEAVRQRNDMLFIVVTDMQGIRYSHPESQRIGQPFKGDDILLALQGHENIAINRGFLARALRVFTPIYDEQQRQIGVVAIGLELSRVAAQINDSRWSIIWSVLIGVLVGLLGTGILVKVLKRILFGLEPYEISTLFEQRQAMLQSIKEGVIAVDERGDVTLVNEAARALLNDQPSRGDTQLASLSRAWSQVVDLSEVLRDGTPRRDEEINVKDRLLLINTVPVRCNGAIIGAISTFRDKTEVRKLLQRLDGLVNYADSLRERSHEFMNKLHVILGLLHLKSYKQLEDYIIRTANNYQEEIGSLLGKIKSPVIAGFLLSKINRASDSGHTLTISSDSLLPDSSSEDQIAILITVLGNLIENALEASGPEPGGEINVSLHYSDGWLHCEVSDDGQGIAPDSLDHIFTKGVSSKGSERGVGLALVKQQIESVNGNISVESEPGIFTQFFVQIPWDGERTRV</sequence>
<dbReference type="FunFam" id="1.10.287.130:FF:000011">
    <property type="entry name" value="Sensor histidine kinase DcuS"/>
    <property type="match status" value="1"/>
</dbReference>
<evidence type="ECO:0000256" key="4">
    <source>
        <dbReference type="ARBA" id="ARBA00022475"/>
    </source>
</evidence>
<evidence type="ECO:0000256" key="10">
    <source>
        <dbReference type="ARBA" id="ARBA00022777"/>
    </source>
</evidence>
<dbReference type="InterPro" id="IPR029151">
    <property type="entry name" value="Sensor-like_sf"/>
</dbReference>
<evidence type="ECO:0000259" key="18">
    <source>
        <dbReference type="PROSITE" id="PS50109"/>
    </source>
</evidence>
<feature type="transmembrane region" description="Helical" evidence="17">
    <location>
        <begin position="12"/>
        <end position="36"/>
    </location>
</feature>
<dbReference type="Gene3D" id="3.30.450.20">
    <property type="entry name" value="PAS domain"/>
    <property type="match status" value="2"/>
</dbReference>
<dbReference type="FunFam" id="3.30.450.20:FF:000045">
    <property type="entry name" value="Sensor histidine kinase DcuS"/>
    <property type="match status" value="1"/>
</dbReference>
<keyword evidence="20" id="KW-1185">Reference proteome</keyword>
<dbReference type="FunFam" id="3.30.565.10:FF:000041">
    <property type="entry name" value="Sensor histidine kinase DcuS"/>
    <property type="match status" value="1"/>
</dbReference>
<dbReference type="Gene3D" id="1.10.287.130">
    <property type="match status" value="1"/>
</dbReference>
<keyword evidence="8 17" id="KW-0812">Transmembrane</keyword>
<dbReference type="CDD" id="cd16915">
    <property type="entry name" value="HATPase_DpiB-CitA-like"/>
    <property type="match status" value="1"/>
</dbReference>
<proteinExistence type="predicted"/>
<keyword evidence="11" id="KW-0067">ATP-binding</keyword>
<dbReference type="Pfam" id="PF14689">
    <property type="entry name" value="SPOB_a"/>
    <property type="match status" value="1"/>
</dbReference>
<comment type="catalytic activity">
    <reaction evidence="1">
        <text>ATP + protein L-histidine = ADP + protein N-phospho-L-histidine.</text>
        <dbReference type="EC" id="2.7.13.3"/>
    </reaction>
</comment>
<dbReference type="AlphaFoldDB" id="A0A6L6IQ64"/>
<dbReference type="PROSITE" id="PS50109">
    <property type="entry name" value="HIS_KIN"/>
    <property type="match status" value="1"/>
</dbReference>
<evidence type="ECO:0000256" key="7">
    <source>
        <dbReference type="ARBA" id="ARBA00022679"/>
    </source>
</evidence>
<dbReference type="Pfam" id="PF17203">
    <property type="entry name" value="sCache_3_2"/>
    <property type="match status" value="1"/>
</dbReference>
<dbReference type="GO" id="GO:0000155">
    <property type="term" value="F:phosphorelay sensor kinase activity"/>
    <property type="evidence" value="ECO:0007669"/>
    <property type="project" value="InterPro"/>
</dbReference>
<dbReference type="InterPro" id="IPR005467">
    <property type="entry name" value="His_kinase_dom"/>
</dbReference>
<feature type="transmembrane region" description="Helical" evidence="17">
    <location>
        <begin position="177"/>
        <end position="198"/>
    </location>
</feature>
<evidence type="ECO:0000256" key="16">
    <source>
        <dbReference type="ARBA" id="ARBA00067636"/>
    </source>
</evidence>
<comment type="subcellular location">
    <subcellularLocation>
        <location evidence="2">Cell inner membrane</location>
        <topology evidence="2">Multi-pass membrane protein</topology>
    </subcellularLocation>
</comment>
<dbReference type="Gene3D" id="3.30.565.10">
    <property type="entry name" value="Histidine kinase-like ATPase, C-terminal domain"/>
    <property type="match status" value="1"/>
</dbReference>
<keyword evidence="12 17" id="KW-1133">Transmembrane helix</keyword>
<dbReference type="Proteomes" id="UP000477739">
    <property type="component" value="Unassembled WGS sequence"/>
</dbReference>
<dbReference type="NCBIfam" id="NF008298">
    <property type="entry name" value="PRK11086.1"/>
    <property type="match status" value="1"/>
</dbReference>
<dbReference type="Pfam" id="PF00989">
    <property type="entry name" value="PAS"/>
    <property type="match status" value="1"/>
</dbReference>
<keyword evidence="6" id="KW-0597">Phosphoprotein</keyword>
<comment type="caution">
    <text evidence="19">The sequence shown here is derived from an EMBL/GenBank/DDBJ whole genome shotgun (WGS) entry which is preliminary data.</text>
</comment>
<evidence type="ECO:0000256" key="3">
    <source>
        <dbReference type="ARBA" id="ARBA00012438"/>
    </source>
</evidence>
<evidence type="ECO:0000256" key="2">
    <source>
        <dbReference type="ARBA" id="ARBA00004429"/>
    </source>
</evidence>
<dbReference type="SUPFAM" id="SSF103190">
    <property type="entry name" value="Sensory domain-like"/>
    <property type="match status" value="1"/>
</dbReference>
<feature type="domain" description="Histidine kinase" evidence="18">
    <location>
        <begin position="342"/>
        <end position="534"/>
    </location>
</feature>
<dbReference type="GO" id="GO:0005886">
    <property type="term" value="C:plasma membrane"/>
    <property type="evidence" value="ECO:0007669"/>
    <property type="project" value="UniProtKB-SubCell"/>
</dbReference>
<evidence type="ECO:0000256" key="14">
    <source>
        <dbReference type="ARBA" id="ARBA00023136"/>
    </source>
</evidence>
<evidence type="ECO:0000256" key="1">
    <source>
        <dbReference type="ARBA" id="ARBA00000085"/>
    </source>
</evidence>
<dbReference type="InterPro" id="IPR004358">
    <property type="entry name" value="Sig_transdc_His_kin-like_C"/>
</dbReference>
<evidence type="ECO:0000313" key="20">
    <source>
        <dbReference type="Proteomes" id="UP000477739"/>
    </source>
</evidence>
<dbReference type="GO" id="GO:0005524">
    <property type="term" value="F:ATP binding"/>
    <property type="evidence" value="ECO:0007669"/>
    <property type="project" value="UniProtKB-KW"/>
</dbReference>
<dbReference type="FunFam" id="3.30.450.20:FF:000018">
    <property type="entry name" value="Sensor histidine kinase DcuS"/>
    <property type="match status" value="1"/>
</dbReference>
<dbReference type="RefSeq" id="WP_155108741.1">
    <property type="nucleotide sequence ID" value="NZ_WMJZ01000016.1"/>
</dbReference>
<dbReference type="EMBL" id="WMJZ01000016">
    <property type="protein sequence ID" value="MTH47140.1"/>
    <property type="molecule type" value="Genomic_DNA"/>
</dbReference>
<dbReference type="PANTHER" id="PTHR43547">
    <property type="entry name" value="TWO-COMPONENT HISTIDINE KINASE"/>
    <property type="match status" value="1"/>
</dbReference>
<keyword evidence="5" id="KW-0997">Cell inner membrane</keyword>
<dbReference type="InterPro" id="IPR033463">
    <property type="entry name" value="sCache_3"/>
</dbReference>
<comment type="function">
    <text evidence="15">Member of the two-component regulatory system DcuR/DcuS. Involved in the C4-dicarboxylate-stimulated regulation of the genes encoding the anaerobic fumarate respiratory system (frdABCD; nuoAN; dcuB; sdhCDAB; etc.). Weakly regulates the aerobic C4-dicarboxylate transporter dctA. Activates DcuR by phosphorylation.</text>
</comment>
<keyword evidence="9" id="KW-0547">Nucleotide-binding</keyword>
<keyword evidence="14 17" id="KW-0472">Membrane</keyword>